<dbReference type="GeneID" id="101732168"/>
<dbReference type="PANTHER" id="PTHR37680">
    <property type="entry name" value="C130050O18RIK PROTEIN"/>
    <property type="match status" value="1"/>
</dbReference>
<feature type="transmembrane region" description="Helical" evidence="5">
    <location>
        <begin position="240"/>
        <end position="257"/>
    </location>
</feature>
<dbReference type="Ensembl" id="ENSXETT00000109501">
    <property type="protein sequence ID" value="ENSXETP00000110588"/>
    <property type="gene ID" value="ENSXETG00000043623"/>
</dbReference>
<evidence type="ECO:0000256" key="2">
    <source>
        <dbReference type="ARBA" id="ARBA00022692"/>
    </source>
</evidence>
<keyword evidence="2 5" id="KW-0812">Transmembrane</keyword>
<dbReference type="KEGG" id="xtr:101732168"/>
<reference evidence="7" key="1">
    <citation type="journal article" date="2010" name="Science">
        <title>The genome of the Western clawed frog Xenopus tropicalis.</title>
        <authorList>
            <person name="Hellsten U."/>
            <person name="Harland R.M."/>
            <person name="Gilchrist M.J."/>
            <person name="Hendrix D."/>
            <person name="Jurka J."/>
            <person name="Kapitonov V."/>
            <person name="Ovcharenko I."/>
            <person name="Putnam N.H."/>
            <person name="Shu S."/>
            <person name="Taher L."/>
            <person name="Blitz I.L."/>
            <person name="Blumberg B."/>
            <person name="Dichmann D.S."/>
            <person name="Dubchak I."/>
            <person name="Amaya E."/>
            <person name="Detter J.C."/>
            <person name="Fletcher R."/>
            <person name="Gerhard D.S."/>
            <person name="Goodstein D."/>
            <person name="Graves T."/>
            <person name="Grigoriev I.V."/>
            <person name="Grimwood J."/>
            <person name="Kawashima T."/>
            <person name="Lindquist E."/>
            <person name="Lucas S.M."/>
            <person name="Mead P.E."/>
            <person name="Mitros T."/>
            <person name="Ogino H."/>
            <person name="Ohta Y."/>
            <person name="Poliakov A.V."/>
            <person name="Pollet N."/>
            <person name="Robert J."/>
            <person name="Salamov A."/>
            <person name="Sater A.K."/>
            <person name="Schmutz J."/>
            <person name="Terry A."/>
            <person name="Vize P.D."/>
            <person name="Warren W.C."/>
            <person name="Wells D."/>
            <person name="Wills A."/>
            <person name="Wilson R.K."/>
            <person name="Zimmerman L.B."/>
            <person name="Zorn A.M."/>
            <person name="Grainger R."/>
            <person name="Grammer T."/>
            <person name="Khokha M.K."/>
            <person name="Richardson P.M."/>
            <person name="Rokhsar D.S."/>
        </authorList>
    </citation>
    <scope>NUCLEOTIDE SEQUENCE [LARGE SCALE GENOMIC DNA]</scope>
    <source>
        <strain evidence="7">Nigerian</strain>
    </source>
</reference>
<evidence type="ECO:0000313" key="11">
    <source>
        <dbReference type="Xenbase" id="XB-GENE-29085931"/>
    </source>
</evidence>
<feature type="transmembrane region" description="Helical" evidence="5">
    <location>
        <begin position="71"/>
        <end position="90"/>
    </location>
</feature>
<evidence type="ECO:0000256" key="4">
    <source>
        <dbReference type="ARBA" id="ARBA00023136"/>
    </source>
</evidence>
<evidence type="ECO:0000256" key="3">
    <source>
        <dbReference type="ARBA" id="ARBA00022989"/>
    </source>
</evidence>
<evidence type="ECO:0000313" key="9">
    <source>
        <dbReference type="RefSeq" id="XP_004918011.2"/>
    </source>
</evidence>
<dbReference type="OMA" id="IVLFCES"/>
<dbReference type="AGR" id="Xenbase:XB-GENE-29085931"/>
<gene>
    <name evidence="7 9 10 11" type="primary">LOC101732168</name>
</gene>
<reference evidence="7" key="2">
    <citation type="submission" date="2021-03" db="UniProtKB">
        <authorList>
            <consortium name="Ensembl"/>
        </authorList>
    </citation>
    <scope>IDENTIFICATION</scope>
</reference>
<organism evidence="7">
    <name type="scientific">Xenopus tropicalis</name>
    <name type="common">Western clawed frog</name>
    <name type="synonym">Silurana tropicalis</name>
    <dbReference type="NCBI Taxonomy" id="8364"/>
    <lineage>
        <taxon>Eukaryota</taxon>
        <taxon>Metazoa</taxon>
        <taxon>Chordata</taxon>
        <taxon>Craniata</taxon>
        <taxon>Vertebrata</taxon>
        <taxon>Euteleostomi</taxon>
        <taxon>Amphibia</taxon>
        <taxon>Batrachia</taxon>
        <taxon>Anura</taxon>
        <taxon>Pipoidea</taxon>
        <taxon>Pipidae</taxon>
        <taxon>Xenopodinae</taxon>
        <taxon>Xenopus</taxon>
        <taxon>Silurana</taxon>
    </lineage>
</organism>
<feature type="domain" description="G-protein coupled receptors family 1 profile" evidence="6">
    <location>
        <begin position="50"/>
        <end position="297"/>
    </location>
</feature>
<feature type="transmembrane region" description="Helical" evidence="5">
    <location>
        <begin position="151"/>
        <end position="172"/>
    </location>
</feature>
<keyword evidence="3 5" id="KW-1133">Transmembrane helix</keyword>
<evidence type="ECO:0000259" key="6">
    <source>
        <dbReference type="PROSITE" id="PS50262"/>
    </source>
</evidence>
<keyword evidence="8" id="KW-1185">Reference proteome</keyword>
<proteinExistence type="predicted"/>
<name>A0A803K863_XENTR</name>
<dbReference type="AlphaFoldDB" id="A0A803K863"/>
<comment type="subcellular location">
    <subcellularLocation>
        <location evidence="1">Membrane</location>
    </subcellularLocation>
</comment>
<dbReference type="PROSITE" id="PS50262">
    <property type="entry name" value="G_PROTEIN_RECEP_F1_2"/>
    <property type="match status" value="1"/>
</dbReference>
<evidence type="ECO:0000313" key="8">
    <source>
        <dbReference type="Proteomes" id="UP000008143"/>
    </source>
</evidence>
<feature type="transmembrane region" description="Helical" evidence="5">
    <location>
        <begin position="197"/>
        <end position="220"/>
    </location>
</feature>
<accession>A0A803K863</accession>
<dbReference type="OrthoDB" id="9943240at2759"/>
<evidence type="ECO:0000313" key="10">
    <source>
        <dbReference type="RefSeq" id="XP_031748774.1"/>
    </source>
</evidence>
<dbReference type="PANTHER" id="PTHR37680:SF1">
    <property type="entry name" value="C130050O18RIK PROTEIN"/>
    <property type="match status" value="1"/>
</dbReference>
<dbReference type="Ensembl" id="ENSXETT00000121674">
    <property type="protein sequence ID" value="ENSXETP00000116573"/>
    <property type="gene ID" value="ENSXETG00000043623"/>
</dbReference>
<dbReference type="GeneTree" id="ENSGT00390000006068"/>
<protein>
    <submittedName>
        <fullName evidence="7">Uncharacterized LOC101732168</fullName>
    </submittedName>
    <submittedName>
        <fullName evidence="9 10">Uncharacterized protein LOC101732168</fullName>
    </submittedName>
</protein>
<sequence length="335" mass="37540">MALQNKTGLYYPSQTLGPEIDVEEVIFSQTVISRVLHGYIGIMVPLGLLSGITILAIIIRKKIRHQTMENLDFYLLSVAVTDLTIILYSFTAITRPSYMEITNLACGAISTLFNVSYFTTQDLLLLMFFTMVAPNSSMLSSLLTTVNQNRLATMSVTVLFSILMSLLAASLLGTHKELHTTTFCQLDPLNAKPEYDLVKFTAGFCFPTLLTLLLLLLLVYQLRRAEDSTVKENIQTQKATLLHVAIMFVCRLFYNVMLIRRASLKLCVLSMSAREELLFNAAELVVFSGSSLNLIFTLTFHGPCRLGVWKALHFLKKLCCKSQTYDGVEMHSSTK</sequence>
<dbReference type="Proteomes" id="UP000008143">
    <property type="component" value="Chromosome 9"/>
</dbReference>
<evidence type="ECO:0000256" key="1">
    <source>
        <dbReference type="ARBA" id="ARBA00004370"/>
    </source>
</evidence>
<dbReference type="Xenbase" id="XB-GENE-29085931">
    <property type="gene designation" value="LOC101732168"/>
</dbReference>
<dbReference type="RefSeq" id="XP_031748774.1">
    <property type="nucleotide sequence ID" value="XM_031892914.1"/>
</dbReference>
<reference evidence="9 10" key="3">
    <citation type="submission" date="2025-04" db="UniProtKB">
        <authorList>
            <consortium name="RefSeq"/>
        </authorList>
    </citation>
    <scope>IDENTIFICATION</scope>
    <source>
        <strain evidence="9 10">Nigerian</strain>
        <tissue evidence="9 10">Liver and blood</tissue>
    </source>
</reference>
<dbReference type="RefSeq" id="XP_004918011.2">
    <property type="nucleotide sequence ID" value="XM_004917954.4"/>
</dbReference>
<evidence type="ECO:0000313" key="7">
    <source>
        <dbReference type="Ensembl" id="ENSXETP00000116573"/>
    </source>
</evidence>
<dbReference type="SUPFAM" id="SSF81321">
    <property type="entry name" value="Family A G protein-coupled receptor-like"/>
    <property type="match status" value="1"/>
</dbReference>
<feature type="transmembrane region" description="Helical" evidence="5">
    <location>
        <begin position="36"/>
        <end position="59"/>
    </location>
</feature>
<dbReference type="GO" id="GO:0016020">
    <property type="term" value="C:membrane"/>
    <property type="evidence" value="ECO:0007669"/>
    <property type="project" value="UniProtKB-SubCell"/>
</dbReference>
<dbReference type="Gene3D" id="1.20.1070.10">
    <property type="entry name" value="Rhodopsin 7-helix transmembrane proteins"/>
    <property type="match status" value="1"/>
</dbReference>
<evidence type="ECO:0000256" key="5">
    <source>
        <dbReference type="SAM" id="Phobius"/>
    </source>
</evidence>
<keyword evidence="4 5" id="KW-0472">Membrane</keyword>
<dbReference type="InterPro" id="IPR017452">
    <property type="entry name" value="GPCR_Rhodpsn_7TM"/>
</dbReference>